<protein>
    <submittedName>
        <fullName evidence="1">Uncharacterized protein</fullName>
    </submittedName>
</protein>
<dbReference type="AlphaFoldDB" id="A0A6J8E4E4"/>
<evidence type="ECO:0000313" key="2">
    <source>
        <dbReference type="Proteomes" id="UP000507470"/>
    </source>
</evidence>
<sequence>MRYQRLTTIEKEIHIARQSINEHFDRLERELLRELQTTENNERKKISKILASVERKEKEIYELQASLALIKKHASDLQTFLVSKQIEHELVDTDSVVQSMQDNNELLDVNISLKTDNTVKGVNIYILRFGNIVGQGYVYSETESQAAQANVADPNATTDNNEN</sequence>
<dbReference type="Proteomes" id="UP000507470">
    <property type="component" value="Unassembled WGS sequence"/>
</dbReference>
<dbReference type="EMBL" id="CACVKT020008364">
    <property type="protein sequence ID" value="CAC5414996.1"/>
    <property type="molecule type" value="Genomic_DNA"/>
</dbReference>
<gene>
    <name evidence="1" type="ORF">MCOR_47723</name>
</gene>
<proteinExistence type="predicted"/>
<keyword evidence="2" id="KW-1185">Reference proteome</keyword>
<accession>A0A6J8E4E4</accession>
<organism evidence="1 2">
    <name type="scientific">Mytilus coruscus</name>
    <name type="common">Sea mussel</name>
    <dbReference type="NCBI Taxonomy" id="42192"/>
    <lineage>
        <taxon>Eukaryota</taxon>
        <taxon>Metazoa</taxon>
        <taxon>Spiralia</taxon>
        <taxon>Lophotrochozoa</taxon>
        <taxon>Mollusca</taxon>
        <taxon>Bivalvia</taxon>
        <taxon>Autobranchia</taxon>
        <taxon>Pteriomorphia</taxon>
        <taxon>Mytilida</taxon>
        <taxon>Mytiloidea</taxon>
        <taxon>Mytilidae</taxon>
        <taxon>Mytilinae</taxon>
        <taxon>Mytilus</taxon>
    </lineage>
</organism>
<name>A0A6J8E4E4_MYTCO</name>
<evidence type="ECO:0000313" key="1">
    <source>
        <dbReference type="EMBL" id="CAC5414996.1"/>
    </source>
</evidence>
<reference evidence="1 2" key="1">
    <citation type="submission" date="2020-06" db="EMBL/GenBank/DDBJ databases">
        <authorList>
            <person name="Li R."/>
            <person name="Bekaert M."/>
        </authorList>
    </citation>
    <scope>NUCLEOTIDE SEQUENCE [LARGE SCALE GENOMIC DNA]</scope>
    <source>
        <strain evidence="2">wild</strain>
    </source>
</reference>